<evidence type="ECO:0000313" key="2">
    <source>
        <dbReference type="Proteomes" id="UP000198661"/>
    </source>
</evidence>
<dbReference type="EMBL" id="FOOK01000015">
    <property type="protein sequence ID" value="SFG09536.1"/>
    <property type="molecule type" value="Genomic_DNA"/>
</dbReference>
<dbReference type="AlphaFoldDB" id="A0A1I2P7B5"/>
<evidence type="ECO:0000313" key="1">
    <source>
        <dbReference type="EMBL" id="SFG09536.1"/>
    </source>
</evidence>
<dbReference type="STRING" id="201973.SAMN04488025_11535"/>
<name>A0A1I2P7B5_9BACL</name>
<accession>A0A1I2P7B5</accession>
<dbReference type="Proteomes" id="UP000198661">
    <property type="component" value="Unassembled WGS sequence"/>
</dbReference>
<sequence length="206" mass="24002">MTAFVWIFTDSLMNMVRHSDDMRAIILIALLVATLYALPKAGKALLLSLRHQSLEFNIREAALVLYRTMHELGLLEPAPSPRRIGVKKDEMGPVVWMRGGTTYEKTRFLNALQEFLEPIENPRYLLYRESKLLWLIKRRDYHAVPEELGRKKEYAELFLRKWTDSMGPARLIFTRTPEGRKKLVQAGMRALSAAFVERAERLSVWR</sequence>
<dbReference type="OrthoDB" id="9758243at2"/>
<proteinExistence type="predicted"/>
<protein>
    <submittedName>
        <fullName evidence="1">Uncharacterized protein</fullName>
    </submittedName>
</protein>
<organism evidence="1 2">
    <name type="scientific">Planifilum fulgidum</name>
    <dbReference type="NCBI Taxonomy" id="201973"/>
    <lineage>
        <taxon>Bacteria</taxon>
        <taxon>Bacillati</taxon>
        <taxon>Bacillota</taxon>
        <taxon>Bacilli</taxon>
        <taxon>Bacillales</taxon>
        <taxon>Thermoactinomycetaceae</taxon>
        <taxon>Planifilum</taxon>
    </lineage>
</organism>
<reference evidence="2" key="1">
    <citation type="submission" date="2016-10" db="EMBL/GenBank/DDBJ databases">
        <authorList>
            <person name="Varghese N."/>
            <person name="Submissions S."/>
        </authorList>
    </citation>
    <scope>NUCLEOTIDE SEQUENCE [LARGE SCALE GENOMIC DNA]</scope>
    <source>
        <strain evidence="2">DSM 44945</strain>
    </source>
</reference>
<dbReference type="RefSeq" id="WP_092038444.1">
    <property type="nucleotide sequence ID" value="NZ_FOOK01000015.1"/>
</dbReference>
<keyword evidence="2" id="KW-1185">Reference proteome</keyword>
<gene>
    <name evidence="1" type="ORF">SAMN04488025_11535</name>
</gene>